<dbReference type="PROSITE" id="PS00166">
    <property type="entry name" value="ENOYL_COA_HYDRATASE"/>
    <property type="match status" value="1"/>
</dbReference>
<comment type="caution">
    <text evidence="5">The sequence shown here is derived from an EMBL/GenBank/DDBJ whole genome shotgun (WGS) entry which is preliminary data.</text>
</comment>
<proteinExistence type="inferred from homology"/>
<keyword evidence="2" id="KW-0576">Peroxisome</keyword>
<protein>
    <submittedName>
        <fullName evidence="5">Putative ENOYL-COA HYDRATASE</fullName>
        <ecNumber evidence="5">4.2.1.17</ecNumber>
    </submittedName>
</protein>
<dbReference type="Gene3D" id="3.90.226.10">
    <property type="entry name" value="2-enoyl-CoA Hydratase, Chain A, domain 1"/>
    <property type="match status" value="1"/>
</dbReference>
<organism evidence="5">
    <name type="scientific">Cupriavidus taiwanensis</name>
    <dbReference type="NCBI Taxonomy" id="164546"/>
    <lineage>
        <taxon>Bacteria</taxon>
        <taxon>Pseudomonadati</taxon>
        <taxon>Pseudomonadota</taxon>
        <taxon>Betaproteobacteria</taxon>
        <taxon>Burkholderiales</taxon>
        <taxon>Burkholderiaceae</taxon>
        <taxon>Cupriavidus</taxon>
    </lineage>
</organism>
<sequence length="258" mass="27732">MAENFHAERNGHVLAVTFGSPDTRNVMNDAWFREFDQHLCAAQQDEQTRVVVLRAQGEGFCAGGDLRGFQSGPFPQGYVGSPFARLLMRLDDFDKPIIAAVQGSAIGGGTTLLLHCDFVFAAEGTMFQLPFTRLGLVPEFGSSYLLSLHAGARLATELVLLGQPFDAQKALRAGIVNDVLPEEALMARVDATAAALAALPPASMRASKRLLRMGHRAGLVAATAAEGRALEGCFASEEMQEAIAAFFAKRQPDFSRFA</sequence>
<evidence type="ECO:0000256" key="2">
    <source>
        <dbReference type="ARBA" id="ARBA00023140"/>
    </source>
</evidence>
<dbReference type="CDD" id="cd06558">
    <property type="entry name" value="crotonase-like"/>
    <property type="match status" value="1"/>
</dbReference>
<dbReference type="InterPro" id="IPR051053">
    <property type="entry name" value="ECH/Chromodomain_protein"/>
</dbReference>
<comment type="similarity">
    <text evidence="4">Belongs to the enoyl-CoA hydratase/isomerase family.</text>
</comment>
<dbReference type="RefSeq" id="WP_025585807.1">
    <property type="nucleotide sequence ID" value="NZ_LT976871.1"/>
</dbReference>
<dbReference type="Proteomes" id="UP000257139">
    <property type="component" value="Chromosome CBM2594_a"/>
</dbReference>
<evidence type="ECO:0000256" key="3">
    <source>
        <dbReference type="ARBA" id="ARBA00023235"/>
    </source>
</evidence>
<comment type="subcellular location">
    <subcellularLocation>
        <location evidence="1">Peroxisome</location>
    </subcellularLocation>
</comment>
<dbReference type="Pfam" id="PF00378">
    <property type="entry name" value="ECH_1"/>
    <property type="match status" value="1"/>
</dbReference>
<reference evidence="5" key="1">
    <citation type="submission" date="2018-01" db="EMBL/GenBank/DDBJ databases">
        <authorList>
            <person name="Clerissi C."/>
        </authorList>
    </citation>
    <scope>NUCLEOTIDE SEQUENCE [LARGE SCALE GENOMIC DNA]</scope>
    <source>
        <strain evidence="5">Cupriavidus taiwanensis STM 6021</strain>
    </source>
</reference>
<accession>A0A7Z7J4J2</accession>
<dbReference type="EC" id="4.2.1.17" evidence="5"/>
<dbReference type="AlphaFoldDB" id="A0A7Z7J4J2"/>
<dbReference type="InterPro" id="IPR029045">
    <property type="entry name" value="ClpP/crotonase-like_dom_sf"/>
</dbReference>
<dbReference type="InterPro" id="IPR018376">
    <property type="entry name" value="Enoyl-CoA_hyd/isom_CS"/>
</dbReference>
<dbReference type="EMBL" id="OGUU01000002">
    <property type="protein sequence ID" value="SPC07229.1"/>
    <property type="molecule type" value="Genomic_DNA"/>
</dbReference>
<dbReference type="SUPFAM" id="SSF52096">
    <property type="entry name" value="ClpP/crotonase"/>
    <property type="match status" value="1"/>
</dbReference>
<evidence type="ECO:0000313" key="5">
    <source>
        <dbReference type="EMBL" id="SPC07229.1"/>
    </source>
</evidence>
<gene>
    <name evidence="5" type="ORF">CBM2594_A100089</name>
</gene>
<dbReference type="PANTHER" id="PTHR43684">
    <property type="match status" value="1"/>
</dbReference>
<dbReference type="PANTHER" id="PTHR43684:SF1">
    <property type="entry name" value="ENOYL-COA DELTA ISOMERASE 2"/>
    <property type="match status" value="1"/>
</dbReference>
<name>A0A7Z7J4J2_9BURK</name>
<keyword evidence="5" id="KW-0456">Lyase</keyword>
<evidence type="ECO:0000256" key="1">
    <source>
        <dbReference type="ARBA" id="ARBA00004275"/>
    </source>
</evidence>
<dbReference type="InterPro" id="IPR001753">
    <property type="entry name" value="Enoyl-CoA_hydra/iso"/>
</dbReference>
<keyword evidence="3" id="KW-0413">Isomerase</keyword>
<evidence type="ECO:0000256" key="4">
    <source>
        <dbReference type="RuleBase" id="RU003707"/>
    </source>
</evidence>
<dbReference type="GO" id="GO:0004300">
    <property type="term" value="F:enoyl-CoA hydratase activity"/>
    <property type="evidence" value="ECO:0007669"/>
    <property type="project" value="UniProtKB-EC"/>
</dbReference>
<dbReference type="GO" id="GO:0004165">
    <property type="term" value="F:delta(3)-delta(2)-enoyl-CoA isomerase activity"/>
    <property type="evidence" value="ECO:0007669"/>
    <property type="project" value="UniProtKB-ARBA"/>
</dbReference>